<evidence type="ECO:0000313" key="1">
    <source>
        <dbReference type="EMBL" id="RNA32332.1"/>
    </source>
</evidence>
<comment type="caution">
    <text evidence="1">The sequence shown here is derived from an EMBL/GenBank/DDBJ whole genome shotgun (WGS) entry which is preliminary data.</text>
</comment>
<dbReference type="EMBL" id="REGN01001817">
    <property type="protein sequence ID" value="RNA32332.1"/>
    <property type="molecule type" value="Genomic_DNA"/>
</dbReference>
<accession>A0A3M7S989</accession>
<keyword evidence="2" id="KW-1185">Reference proteome</keyword>
<sequence length="60" mass="7041">INNLIKKKRKTLFFLLLITNEKIDHWKDSYGYSTAEKRIGKLFIIKCIVYLVDLCSASFS</sequence>
<dbReference type="Proteomes" id="UP000276133">
    <property type="component" value="Unassembled WGS sequence"/>
</dbReference>
<reference evidence="1 2" key="1">
    <citation type="journal article" date="2018" name="Sci. Rep.">
        <title>Genomic signatures of local adaptation to the degree of environmental predictability in rotifers.</title>
        <authorList>
            <person name="Franch-Gras L."/>
            <person name="Hahn C."/>
            <person name="Garcia-Roger E.M."/>
            <person name="Carmona M.J."/>
            <person name="Serra M."/>
            <person name="Gomez A."/>
        </authorList>
    </citation>
    <scope>NUCLEOTIDE SEQUENCE [LARGE SCALE GENOMIC DNA]</scope>
    <source>
        <strain evidence="1">HYR1</strain>
    </source>
</reference>
<protein>
    <submittedName>
        <fullName evidence="1">Uncharacterized protein</fullName>
    </submittedName>
</protein>
<proteinExistence type="predicted"/>
<evidence type="ECO:0000313" key="2">
    <source>
        <dbReference type="Proteomes" id="UP000276133"/>
    </source>
</evidence>
<gene>
    <name evidence="1" type="ORF">BpHYR1_012264</name>
</gene>
<dbReference type="AlphaFoldDB" id="A0A3M7S989"/>
<name>A0A3M7S989_BRAPC</name>
<feature type="non-terminal residue" evidence="1">
    <location>
        <position position="1"/>
    </location>
</feature>
<organism evidence="1 2">
    <name type="scientific">Brachionus plicatilis</name>
    <name type="common">Marine rotifer</name>
    <name type="synonym">Brachionus muelleri</name>
    <dbReference type="NCBI Taxonomy" id="10195"/>
    <lineage>
        <taxon>Eukaryota</taxon>
        <taxon>Metazoa</taxon>
        <taxon>Spiralia</taxon>
        <taxon>Gnathifera</taxon>
        <taxon>Rotifera</taxon>
        <taxon>Eurotatoria</taxon>
        <taxon>Monogononta</taxon>
        <taxon>Pseudotrocha</taxon>
        <taxon>Ploima</taxon>
        <taxon>Brachionidae</taxon>
        <taxon>Brachionus</taxon>
    </lineage>
</organism>